<keyword evidence="3 12" id="KW-0004">4Fe-4S</keyword>
<sequence>MEEGSAGLGMSDAPAIVRAGGDVAVRDPYFTGLNEQMSDQGFVTASLEDLTTWARTGSLWWMTFGLACCAVEMMHANMPRYDMERFGAAPRASPRQSDVMIVAGTLCNKMAPALRRVYDQMPEPRYVISMGSCANGGGYYHYSYSVVRGCDRIVPVDIYVPGCPPTAEALLYGIMALQRKIRRQGTFER</sequence>
<evidence type="ECO:0000256" key="5">
    <source>
        <dbReference type="ARBA" id="ARBA00022723"/>
    </source>
</evidence>
<evidence type="ECO:0000256" key="9">
    <source>
        <dbReference type="ARBA" id="ARBA00023027"/>
    </source>
</evidence>
<protein>
    <recommendedName>
        <fullName evidence="12">NADH-quinone oxidoreductase subunit B</fullName>
        <ecNumber evidence="12">7.1.1.-</ecNumber>
    </recommendedName>
    <alternativeName>
        <fullName evidence="12">NADH dehydrogenase I subunit B</fullName>
    </alternativeName>
    <alternativeName>
        <fullName evidence="12">NDH-1 subunit B</fullName>
    </alternativeName>
</protein>
<dbReference type="Pfam" id="PF01058">
    <property type="entry name" value="Oxidored_q6"/>
    <property type="match status" value="1"/>
</dbReference>
<keyword evidence="2 12" id="KW-1003">Cell membrane</keyword>
<dbReference type="GO" id="GO:0005886">
    <property type="term" value="C:plasma membrane"/>
    <property type="evidence" value="ECO:0007669"/>
    <property type="project" value="UniProtKB-SubCell"/>
</dbReference>
<proteinExistence type="inferred from homology"/>
<evidence type="ECO:0000256" key="1">
    <source>
        <dbReference type="ARBA" id="ARBA00009173"/>
    </source>
</evidence>
<evidence type="ECO:0000256" key="10">
    <source>
        <dbReference type="ARBA" id="ARBA00023075"/>
    </source>
</evidence>
<feature type="binding site" evidence="12">
    <location>
        <position position="163"/>
    </location>
    <ligand>
        <name>[4Fe-4S] cluster</name>
        <dbReference type="ChEBI" id="CHEBI:49883"/>
    </ligand>
</feature>
<keyword evidence="4 12" id="KW-0874">Quinone</keyword>
<comment type="subcellular location">
    <subcellularLocation>
        <location evidence="12">Cell membrane</location>
        <topology evidence="12">Peripheral membrane protein</topology>
        <orientation evidence="12">Cytoplasmic side</orientation>
    </subcellularLocation>
</comment>
<comment type="subunit">
    <text evidence="12">NDH-1 is composed of 14 different subunits. Subunits NuoB, C, D, E, F, and G constitute the peripheral sector of the complex.</text>
</comment>
<evidence type="ECO:0000256" key="2">
    <source>
        <dbReference type="ARBA" id="ARBA00022475"/>
    </source>
</evidence>
<feature type="binding site" evidence="12">
    <location>
        <position position="68"/>
    </location>
    <ligand>
        <name>[4Fe-4S] cluster</name>
        <dbReference type="ChEBI" id="CHEBI:49883"/>
    </ligand>
</feature>
<keyword evidence="11 12" id="KW-0472">Membrane</keyword>
<comment type="function">
    <text evidence="12">NDH-1 shuttles electrons from NADH, via FMN and iron-sulfur (Fe-S) centers, to quinones in the respiratory chain. The immediate electron acceptor for the enzyme in this species is believed to be ubiquinone. Couples the redox reaction to proton translocation (for every two electrons transferred, four hydrogen ions are translocated across the cytoplasmic membrane), and thus conserves the redox energy in a proton gradient.</text>
</comment>
<comment type="similarity">
    <text evidence="1 12 13">Belongs to the complex I 20 kDa subunit family.</text>
</comment>
<evidence type="ECO:0000259" key="14">
    <source>
        <dbReference type="Pfam" id="PF01058"/>
    </source>
</evidence>
<evidence type="ECO:0000256" key="8">
    <source>
        <dbReference type="ARBA" id="ARBA00023014"/>
    </source>
</evidence>
<dbReference type="GO" id="GO:0050136">
    <property type="term" value="F:NADH dehydrogenase (quinone) (non-electrogenic) activity"/>
    <property type="evidence" value="ECO:0007669"/>
    <property type="project" value="UniProtKB-UniRule"/>
</dbReference>
<dbReference type="SUPFAM" id="SSF56770">
    <property type="entry name" value="HydA/Nqo6-like"/>
    <property type="match status" value="1"/>
</dbReference>
<dbReference type="GO" id="GO:0009060">
    <property type="term" value="P:aerobic respiration"/>
    <property type="evidence" value="ECO:0007669"/>
    <property type="project" value="TreeGrafter"/>
</dbReference>
<keyword evidence="16" id="KW-1185">Reference proteome</keyword>
<feature type="binding site" evidence="12">
    <location>
        <position position="69"/>
    </location>
    <ligand>
        <name>[4Fe-4S] cluster</name>
        <dbReference type="ChEBI" id="CHEBI:49883"/>
    </ligand>
</feature>
<dbReference type="KEGG" id="sand:H3309_10670"/>
<dbReference type="GO" id="GO:0045271">
    <property type="term" value="C:respiratory chain complex I"/>
    <property type="evidence" value="ECO:0007669"/>
    <property type="project" value="TreeGrafter"/>
</dbReference>
<feature type="binding site" evidence="12">
    <location>
        <position position="133"/>
    </location>
    <ligand>
        <name>[4Fe-4S] cluster</name>
        <dbReference type="ChEBI" id="CHEBI:49883"/>
    </ligand>
</feature>
<dbReference type="NCBIfam" id="TIGR01957">
    <property type="entry name" value="nuoB_fam"/>
    <property type="match status" value="1"/>
</dbReference>
<gene>
    <name evidence="12" type="primary">nuoB</name>
    <name evidence="15" type="ORF">H3309_10670</name>
</gene>
<dbReference type="Gene3D" id="3.40.50.12280">
    <property type="match status" value="1"/>
</dbReference>
<keyword evidence="10 12" id="KW-0830">Ubiquinone</keyword>
<keyword evidence="8 12" id="KW-0411">Iron-sulfur</keyword>
<organism evidence="15 16">
    <name type="scientific">Sandaracinobacteroides saxicola</name>
    <dbReference type="NCBI Taxonomy" id="2759707"/>
    <lineage>
        <taxon>Bacteria</taxon>
        <taxon>Pseudomonadati</taxon>
        <taxon>Pseudomonadota</taxon>
        <taxon>Alphaproteobacteria</taxon>
        <taxon>Sphingomonadales</taxon>
        <taxon>Sphingosinicellaceae</taxon>
        <taxon>Sandaracinobacteroides</taxon>
    </lineage>
</organism>
<comment type="catalytic activity">
    <reaction evidence="12">
        <text>a quinone + NADH + 5 H(+)(in) = a quinol + NAD(+) + 4 H(+)(out)</text>
        <dbReference type="Rhea" id="RHEA:57888"/>
        <dbReference type="ChEBI" id="CHEBI:15378"/>
        <dbReference type="ChEBI" id="CHEBI:24646"/>
        <dbReference type="ChEBI" id="CHEBI:57540"/>
        <dbReference type="ChEBI" id="CHEBI:57945"/>
        <dbReference type="ChEBI" id="CHEBI:132124"/>
    </reaction>
</comment>
<keyword evidence="12" id="KW-0813">Transport</keyword>
<dbReference type="EC" id="7.1.1.-" evidence="12"/>
<dbReference type="PANTHER" id="PTHR11995">
    <property type="entry name" value="NADH DEHYDROGENASE"/>
    <property type="match status" value="1"/>
</dbReference>
<evidence type="ECO:0000256" key="3">
    <source>
        <dbReference type="ARBA" id="ARBA00022485"/>
    </source>
</evidence>
<dbReference type="GO" id="GO:0005506">
    <property type="term" value="F:iron ion binding"/>
    <property type="evidence" value="ECO:0007669"/>
    <property type="project" value="UniProtKB-UniRule"/>
</dbReference>
<dbReference type="InterPro" id="IPR006137">
    <property type="entry name" value="NADH_UbQ_OxRdtase-like_20kDa"/>
</dbReference>
<keyword evidence="6 12" id="KW-1278">Translocase</keyword>
<dbReference type="GO" id="GO:0048038">
    <property type="term" value="F:quinone binding"/>
    <property type="evidence" value="ECO:0007669"/>
    <property type="project" value="UniProtKB-KW"/>
</dbReference>
<evidence type="ECO:0000313" key="16">
    <source>
        <dbReference type="Proteomes" id="UP000515292"/>
    </source>
</evidence>
<evidence type="ECO:0000313" key="15">
    <source>
        <dbReference type="EMBL" id="QMW21857.1"/>
    </source>
</evidence>
<evidence type="ECO:0000256" key="13">
    <source>
        <dbReference type="RuleBase" id="RU004464"/>
    </source>
</evidence>
<name>A0A7G5IER5_9SPHN</name>
<keyword evidence="5 12" id="KW-0479">Metal-binding</keyword>
<dbReference type="Proteomes" id="UP000515292">
    <property type="component" value="Chromosome"/>
</dbReference>
<keyword evidence="7 12" id="KW-0408">Iron</keyword>
<evidence type="ECO:0000256" key="7">
    <source>
        <dbReference type="ARBA" id="ARBA00023004"/>
    </source>
</evidence>
<dbReference type="HAMAP" id="MF_01356">
    <property type="entry name" value="NDH1_NuoB"/>
    <property type="match status" value="1"/>
</dbReference>
<dbReference type="FunFam" id="3.40.50.12280:FF:000001">
    <property type="entry name" value="NADH-quinone oxidoreductase subunit B 2"/>
    <property type="match status" value="1"/>
</dbReference>
<dbReference type="InterPro" id="IPR006138">
    <property type="entry name" value="NADH_UQ_OxRdtase_20Kd_su"/>
</dbReference>
<keyword evidence="9 12" id="KW-0520">NAD</keyword>
<dbReference type="NCBIfam" id="NF005012">
    <property type="entry name" value="PRK06411.1"/>
    <property type="match status" value="1"/>
</dbReference>
<dbReference type="GO" id="GO:0015990">
    <property type="term" value="P:electron transport coupled proton transport"/>
    <property type="evidence" value="ECO:0007669"/>
    <property type="project" value="TreeGrafter"/>
</dbReference>
<evidence type="ECO:0000256" key="6">
    <source>
        <dbReference type="ARBA" id="ARBA00022967"/>
    </source>
</evidence>
<dbReference type="GO" id="GO:0051539">
    <property type="term" value="F:4 iron, 4 sulfur cluster binding"/>
    <property type="evidence" value="ECO:0007669"/>
    <property type="project" value="UniProtKB-KW"/>
</dbReference>
<evidence type="ECO:0000256" key="12">
    <source>
        <dbReference type="HAMAP-Rule" id="MF_01356"/>
    </source>
</evidence>
<feature type="domain" description="NADH:ubiquinone oxidoreductase-like 20kDa subunit" evidence="14">
    <location>
        <begin position="68"/>
        <end position="177"/>
    </location>
</feature>
<accession>A0A7G5IER5</accession>
<reference evidence="15 16" key="1">
    <citation type="submission" date="2020-07" db="EMBL/GenBank/DDBJ databases">
        <title>Complete genome sequence for Sandaracinobacter sp. M6.</title>
        <authorList>
            <person name="Tang Y."/>
            <person name="Liu Q."/>
            <person name="Guo Z."/>
            <person name="Lei P."/>
            <person name="Huang B."/>
        </authorList>
    </citation>
    <scope>NUCLEOTIDE SEQUENCE [LARGE SCALE GENOMIC DNA]</scope>
    <source>
        <strain evidence="15 16">M6</strain>
    </source>
</reference>
<evidence type="ECO:0000256" key="4">
    <source>
        <dbReference type="ARBA" id="ARBA00022719"/>
    </source>
</evidence>
<dbReference type="AlphaFoldDB" id="A0A7G5IER5"/>
<dbReference type="PROSITE" id="PS01150">
    <property type="entry name" value="COMPLEX1_20K"/>
    <property type="match status" value="1"/>
</dbReference>
<dbReference type="EMBL" id="CP059851">
    <property type="protein sequence ID" value="QMW21857.1"/>
    <property type="molecule type" value="Genomic_DNA"/>
</dbReference>
<dbReference type="PANTHER" id="PTHR11995:SF14">
    <property type="entry name" value="NADH DEHYDROGENASE [UBIQUINONE] IRON-SULFUR PROTEIN 7, MITOCHONDRIAL"/>
    <property type="match status" value="1"/>
</dbReference>
<evidence type="ECO:0000256" key="11">
    <source>
        <dbReference type="ARBA" id="ARBA00023136"/>
    </source>
</evidence>
<comment type="cofactor">
    <cofactor evidence="12">
        <name>[4Fe-4S] cluster</name>
        <dbReference type="ChEBI" id="CHEBI:49883"/>
    </cofactor>
    <text evidence="12">Binds 1 [4Fe-4S] cluster.</text>
</comment>
<dbReference type="GO" id="GO:0008137">
    <property type="term" value="F:NADH dehydrogenase (ubiquinone) activity"/>
    <property type="evidence" value="ECO:0007669"/>
    <property type="project" value="InterPro"/>
</dbReference>